<dbReference type="PANTHER" id="PTHR38459">
    <property type="entry name" value="PROPHAGE BACTOPRENOL-LINKED GLUCOSE TRANSLOCASE HOMOLOG"/>
    <property type="match status" value="1"/>
</dbReference>
<evidence type="ECO:0000259" key="7">
    <source>
        <dbReference type="Pfam" id="PF04138"/>
    </source>
</evidence>
<keyword evidence="9" id="KW-1185">Reference proteome</keyword>
<dbReference type="RefSeq" id="WP_198123899.1">
    <property type="nucleotide sequence ID" value="NZ_JAECZC010000008.1"/>
</dbReference>
<dbReference type="GO" id="GO:0000271">
    <property type="term" value="P:polysaccharide biosynthetic process"/>
    <property type="evidence" value="ECO:0007669"/>
    <property type="project" value="InterPro"/>
</dbReference>
<feature type="transmembrane region" description="Helical" evidence="6">
    <location>
        <begin position="27"/>
        <end position="48"/>
    </location>
</feature>
<gene>
    <name evidence="8" type="ORF">I8748_06890</name>
</gene>
<dbReference type="AlphaFoldDB" id="A0A8J7HR34"/>
<proteinExistence type="inferred from homology"/>
<evidence type="ECO:0000256" key="2">
    <source>
        <dbReference type="ARBA" id="ARBA00009399"/>
    </source>
</evidence>
<evidence type="ECO:0000256" key="5">
    <source>
        <dbReference type="ARBA" id="ARBA00023136"/>
    </source>
</evidence>
<dbReference type="InterPro" id="IPR051401">
    <property type="entry name" value="GtrA_CellWall_Glycosyl"/>
</dbReference>
<evidence type="ECO:0000256" key="4">
    <source>
        <dbReference type="ARBA" id="ARBA00022989"/>
    </source>
</evidence>
<dbReference type="Pfam" id="PF04138">
    <property type="entry name" value="GtrA_DPMS_TM"/>
    <property type="match status" value="1"/>
</dbReference>
<feature type="transmembrane region" description="Helical" evidence="6">
    <location>
        <begin position="127"/>
        <end position="144"/>
    </location>
</feature>
<protein>
    <submittedName>
        <fullName evidence="8">GtrA family protein</fullName>
    </submittedName>
</protein>
<reference evidence="8 9" key="1">
    <citation type="journal article" date="2021" name="Int. J. Syst. Evol. Microbiol.">
        <title>Amazonocrinis nigriterrae gen. nov., sp. nov., Atlanticothrix silvestris gen. nov., sp. nov. and Dendronalium phyllosphericum gen. nov., sp. nov., nostocacean cyanobacteria from Brazilian environments.</title>
        <authorList>
            <person name="Alvarenga D.O."/>
            <person name="Andreote A.P.D."/>
            <person name="Branco L.H.Z."/>
            <person name="Delbaje E."/>
            <person name="Cruz R.B."/>
            <person name="Varani A.M."/>
            <person name="Fiore M.F."/>
        </authorList>
    </citation>
    <scope>NUCLEOTIDE SEQUENCE [LARGE SCALE GENOMIC DNA]</scope>
    <source>
        <strain evidence="8 9">CENA67</strain>
    </source>
</reference>
<comment type="caution">
    <text evidence="8">The sequence shown here is derived from an EMBL/GenBank/DDBJ whole genome shotgun (WGS) entry which is preliminary data.</text>
</comment>
<evidence type="ECO:0000256" key="6">
    <source>
        <dbReference type="SAM" id="Phobius"/>
    </source>
</evidence>
<feature type="transmembrane region" description="Helical" evidence="6">
    <location>
        <begin position="60"/>
        <end position="81"/>
    </location>
</feature>
<dbReference type="Proteomes" id="UP000632766">
    <property type="component" value="Unassembled WGS sequence"/>
</dbReference>
<feature type="transmembrane region" description="Helical" evidence="6">
    <location>
        <begin position="102"/>
        <end position="121"/>
    </location>
</feature>
<dbReference type="InterPro" id="IPR007267">
    <property type="entry name" value="GtrA_DPMS_TM"/>
</dbReference>
<name>A0A8J7HR34_9NOST</name>
<comment type="subcellular location">
    <subcellularLocation>
        <location evidence="1">Membrane</location>
        <topology evidence="1">Multi-pass membrane protein</topology>
    </subcellularLocation>
</comment>
<evidence type="ECO:0000256" key="3">
    <source>
        <dbReference type="ARBA" id="ARBA00022692"/>
    </source>
</evidence>
<evidence type="ECO:0000256" key="1">
    <source>
        <dbReference type="ARBA" id="ARBA00004141"/>
    </source>
</evidence>
<dbReference type="EMBL" id="JAECZC010000008">
    <property type="protein sequence ID" value="MBH8561902.1"/>
    <property type="molecule type" value="Genomic_DNA"/>
</dbReference>
<keyword evidence="5 6" id="KW-0472">Membrane</keyword>
<organism evidence="8 9">
    <name type="scientific">Amazonocrinis nigriterrae CENA67</name>
    <dbReference type="NCBI Taxonomy" id="2794033"/>
    <lineage>
        <taxon>Bacteria</taxon>
        <taxon>Bacillati</taxon>
        <taxon>Cyanobacteriota</taxon>
        <taxon>Cyanophyceae</taxon>
        <taxon>Nostocales</taxon>
        <taxon>Nostocaceae</taxon>
        <taxon>Amazonocrinis</taxon>
        <taxon>Amazonocrinis nigriterrae</taxon>
    </lineage>
</organism>
<evidence type="ECO:0000313" key="8">
    <source>
        <dbReference type="EMBL" id="MBH8561902.1"/>
    </source>
</evidence>
<keyword evidence="3 6" id="KW-0812">Transmembrane</keyword>
<evidence type="ECO:0000313" key="9">
    <source>
        <dbReference type="Proteomes" id="UP000632766"/>
    </source>
</evidence>
<comment type="similarity">
    <text evidence="2">Belongs to the GtrA family.</text>
</comment>
<feature type="domain" description="GtrA/DPMS transmembrane" evidence="7">
    <location>
        <begin position="29"/>
        <end position="147"/>
    </location>
</feature>
<sequence>MSQSLNLDKLIKRLNQLRFNSIDISRLSRFLVVGFGGVFVDLGIFYLLHTSWNLDLTASSMLSTEIAIINNFYWNNVWTFADISQQQQLITQRLQRFIKFNLIYLVGLILNSLIVSLLFYQFSINEYIAKLVAIICMTIWNFYLNATKNWQIIENDSEVISQ</sequence>
<dbReference type="PANTHER" id="PTHR38459:SF1">
    <property type="entry name" value="PROPHAGE BACTOPRENOL-LINKED GLUCOSE TRANSLOCASE HOMOLOG"/>
    <property type="match status" value="1"/>
</dbReference>
<accession>A0A8J7HR34</accession>
<keyword evidence="4 6" id="KW-1133">Transmembrane helix</keyword>
<dbReference type="GO" id="GO:0005886">
    <property type="term" value="C:plasma membrane"/>
    <property type="evidence" value="ECO:0007669"/>
    <property type="project" value="TreeGrafter"/>
</dbReference>